<feature type="non-terminal residue" evidence="3">
    <location>
        <position position="224"/>
    </location>
</feature>
<dbReference type="InterPro" id="IPR000883">
    <property type="entry name" value="Cyt_C_Oxase_1"/>
</dbReference>
<dbReference type="GO" id="GO:0022904">
    <property type="term" value="P:respiratory electron transport chain"/>
    <property type="evidence" value="ECO:0007669"/>
    <property type="project" value="TreeGrafter"/>
</dbReference>
<dbReference type="InterPro" id="IPR023616">
    <property type="entry name" value="Cyt_c_oxase-like_su1_dom"/>
</dbReference>
<keyword evidence="1" id="KW-0812">Transmembrane</keyword>
<feature type="transmembrane region" description="Helical" evidence="1">
    <location>
        <begin position="37"/>
        <end position="57"/>
    </location>
</feature>
<dbReference type="GO" id="GO:0009060">
    <property type="term" value="P:aerobic respiration"/>
    <property type="evidence" value="ECO:0007669"/>
    <property type="project" value="InterPro"/>
</dbReference>
<dbReference type="Gene3D" id="1.20.210.10">
    <property type="entry name" value="Cytochrome c oxidase-like, subunit I domain"/>
    <property type="match status" value="1"/>
</dbReference>
<evidence type="ECO:0000256" key="1">
    <source>
        <dbReference type="SAM" id="Phobius"/>
    </source>
</evidence>
<dbReference type="PRINTS" id="PR01165">
    <property type="entry name" value="CYCOXIDASEI"/>
</dbReference>
<dbReference type="InterPro" id="IPR036927">
    <property type="entry name" value="Cyt_c_oxase-like_su1_sf"/>
</dbReference>
<keyword evidence="1" id="KW-0472">Membrane</keyword>
<evidence type="ECO:0000259" key="2">
    <source>
        <dbReference type="PROSITE" id="PS50855"/>
    </source>
</evidence>
<feature type="transmembrane region" description="Helical" evidence="1">
    <location>
        <begin position="164"/>
        <end position="188"/>
    </location>
</feature>
<feature type="transmembrane region" description="Helical" evidence="1">
    <location>
        <begin position="200"/>
        <end position="221"/>
    </location>
</feature>
<dbReference type="GO" id="GO:0016020">
    <property type="term" value="C:membrane"/>
    <property type="evidence" value="ECO:0007669"/>
    <property type="project" value="InterPro"/>
</dbReference>
<name>A0A382XLF2_9ZZZZ</name>
<dbReference type="EMBL" id="UINC01168574">
    <property type="protein sequence ID" value="SVD71670.1"/>
    <property type="molecule type" value="Genomic_DNA"/>
</dbReference>
<dbReference type="GO" id="GO:0020037">
    <property type="term" value="F:heme binding"/>
    <property type="evidence" value="ECO:0007669"/>
    <property type="project" value="InterPro"/>
</dbReference>
<dbReference type="PROSITE" id="PS50855">
    <property type="entry name" value="COX1"/>
    <property type="match status" value="1"/>
</dbReference>
<dbReference type="PANTHER" id="PTHR10422">
    <property type="entry name" value="CYTOCHROME C OXIDASE SUBUNIT 1"/>
    <property type="match status" value="1"/>
</dbReference>
<dbReference type="GO" id="GO:0004129">
    <property type="term" value="F:cytochrome-c oxidase activity"/>
    <property type="evidence" value="ECO:0007669"/>
    <property type="project" value="InterPro"/>
</dbReference>
<feature type="transmembrane region" description="Helical" evidence="1">
    <location>
        <begin position="77"/>
        <end position="98"/>
    </location>
</feature>
<evidence type="ECO:0000313" key="3">
    <source>
        <dbReference type="EMBL" id="SVD71670.1"/>
    </source>
</evidence>
<dbReference type="PANTHER" id="PTHR10422:SF18">
    <property type="entry name" value="CYTOCHROME C OXIDASE SUBUNIT 1"/>
    <property type="match status" value="1"/>
</dbReference>
<gene>
    <name evidence="3" type="ORF">METZ01_LOCUS424524</name>
</gene>
<protein>
    <recommendedName>
        <fullName evidence="2">Cytochrome oxidase subunit I profile domain-containing protein</fullName>
    </recommendedName>
</protein>
<feature type="transmembrane region" description="Helical" evidence="1">
    <location>
        <begin position="119"/>
        <end position="138"/>
    </location>
</feature>
<accession>A0A382XLF2</accession>
<reference evidence="3" key="1">
    <citation type="submission" date="2018-05" db="EMBL/GenBank/DDBJ databases">
        <authorList>
            <person name="Lanie J.A."/>
            <person name="Ng W.-L."/>
            <person name="Kazmierczak K.M."/>
            <person name="Andrzejewski T.M."/>
            <person name="Davidsen T.M."/>
            <person name="Wayne K.J."/>
            <person name="Tettelin H."/>
            <person name="Glass J.I."/>
            <person name="Rusch D."/>
            <person name="Podicherti R."/>
            <person name="Tsui H.-C.T."/>
            <person name="Winkler M.E."/>
        </authorList>
    </citation>
    <scope>NUCLEOTIDE SEQUENCE</scope>
</reference>
<dbReference type="SUPFAM" id="SSF81442">
    <property type="entry name" value="Cytochrome c oxidase subunit I-like"/>
    <property type="match status" value="1"/>
</dbReference>
<dbReference type="GO" id="GO:0015990">
    <property type="term" value="P:electron transport coupled proton transport"/>
    <property type="evidence" value="ECO:0007669"/>
    <property type="project" value="TreeGrafter"/>
</dbReference>
<feature type="domain" description="Cytochrome oxidase subunit I profile" evidence="2">
    <location>
        <begin position="26"/>
        <end position="224"/>
    </location>
</feature>
<keyword evidence="1" id="KW-1133">Transmembrane helix</keyword>
<dbReference type="AlphaFoldDB" id="A0A382XLF2"/>
<dbReference type="Pfam" id="PF00115">
    <property type="entry name" value="COX1"/>
    <property type="match status" value="1"/>
</dbReference>
<organism evidence="3">
    <name type="scientific">marine metagenome</name>
    <dbReference type="NCBI Taxonomy" id="408172"/>
    <lineage>
        <taxon>unclassified sequences</taxon>
        <taxon>metagenomes</taxon>
        <taxon>ecological metagenomes</taxon>
    </lineage>
</organism>
<proteinExistence type="predicted"/>
<sequence length="224" mass="24646">MTTIPLKLPFNIKLTRPVNPTGIWDWLTTIDHKKIGVLYGVTAFIMFLTGGIEALLIRTQLIAPELKIIAPEVYNQLFTMHATTMIFLGVMPLSAAFFNFVIPLQIGARDVAFPRLNAFSYWVFLAGALIMKSSWFLGGSPNAGWFGYAPITTATFNPGTGIDFWVVGLQVLGVASLAASFNFIVTIINMRAPGLTMMRLPLFTWMTLITAILLILAFPVITVA</sequence>